<dbReference type="EMBL" id="QPJY01000007">
    <property type="protein sequence ID" value="RCX28397.1"/>
    <property type="molecule type" value="Genomic_DNA"/>
</dbReference>
<dbReference type="RefSeq" id="WP_170142164.1">
    <property type="nucleotide sequence ID" value="NZ_QPJY01000007.1"/>
</dbReference>
<evidence type="ECO:0008006" key="4">
    <source>
        <dbReference type="Google" id="ProtNLM"/>
    </source>
</evidence>
<protein>
    <recommendedName>
        <fullName evidence="4">DUF2066 domain-containing protein</fullName>
    </recommendedName>
</protein>
<dbReference type="AlphaFoldDB" id="A0A369C708"/>
<evidence type="ECO:0000256" key="1">
    <source>
        <dbReference type="SAM" id="SignalP"/>
    </source>
</evidence>
<keyword evidence="3" id="KW-1185">Reference proteome</keyword>
<proteinExistence type="predicted"/>
<evidence type="ECO:0000313" key="3">
    <source>
        <dbReference type="Proteomes" id="UP000252707"/>
    </source>
</evidence>
<comment type="caution">
    <text evidence="2">The sequence shown here is derived from an EMBL/GenBank/DDBJ whole genome shotgun (WGS) entry which is preliminary data.</text>
</comment>
<organism evidence="2 3">
    <name type="scientific">Thioalbus denitrificans</name>
    <dbReference type="NCBI Taxonomy" id="547122"/>
    <lineage>
        <taxon>Bacteria</taxon>
        <taxon>Pseudomonadati</taxon>
        <taxon>Pseudomonadota</taxon>
        <taxon>Gammaproteobacteria</taxon>
        <taxon>Chromatiales</taxon>
        <taxon>Ectothiorhodospiraceae</taxon>
        <taxon>Thioalbus</taxon>
    </lineage>
</organism>
<dbReference type="Proteomes" id="UP000252707">
    <property type="component" value="Unassembled WGS sequence"/>
</dbReference>
<reference evidence="2 3" key="1">
    <citation type="submission" date="2018-07" db="EMBL/GenBank/DDBJ databases">
        <title>Genomic Encyclopedia of Type Strains, Phase IV (KMG-IV): sequencing the most valuable type-strain genomes for metagenomic binning, comparative biology and taxonomic classification.</title>
        <authorList>
            <person name="Goeker M."/>
        </authorList>
    </citation>
    <scope>NUCLEOTIDE SEQUENCE [LARGE SCALE GENOMIC DNA]</scope>
    <source>
        <strain evidence="2 3">DSM 26407</strain>
    </source>
</reference>
<feature type="chain" id="PRO_5016934711" description="DUF2066 domain-containing protein" evidence="1">
    <location>
        <begin position="21"/>
        <end position="360"/>
    </location>
</feature>
<accession>A0A369C708</accession>
<feature type="signal peptide" evidence="1">
    <location>
        <begin position="1"/>
        <end position="20"/>
    </location>
</feature>
<sequence length="360" mass="38395">MYRLLVTTLLLFALAPGLRAAEAQRLYEAAVPVAGQTAEERLPALREALRAVAVKVTGQRGVAADPALAPVLEAAETHVQQYRYESAGEGAEPALRLWVRFNPAGVESALRAAGLPVWGRERPLTLMWVVVDDGRNRLLVSESEPPAAAAAINGQARVRALPMLLPLLDLEDRSAVSASDVWGRFQDVILAGSGRYGADAVVAGRAYRTREGGWRGDWSLFAGGAVAATWDSRGETQAAVLAAAVDRAADTLAGQVGPSMARGPGDSVPGAEVQPGGQRMTVIGLERYEDYGRLLRTLESLPVVKSVQVTGAGPDRLELRLELLGTRMDLERAVSLERMLAPEAGMAASEDGGLTYRWVR</sequence>
<keyword evidence="1" id="KW-0732">Signal</keyword>
<gene>
    <name evidence="2" type="ORF">DFQ59_107144</name>
</gene>
<evidence type="ECO:0000313" key="2">
    <source>
        <dbReference type="EMBL" id="RCX28397.1"/>
    </source>
</evidence>
<dbReference type="Pfam" id="PF09839">
    <property type="entry name" value="DUF2066"/>
    <property type="match status" value="1"/>
</dbReference>
<dbReference type="InterPro" id="IPR018642">
    <property type="entry name" value="DUF2066"/>
</dbReference>
<name>A0A369C708_9GAMM</name>